<dbReference type="InterPro" id="IPR036890">
    <property type="entry name" value="HATPase_C_sf"/>
</dbReference>
<evidence type="ECO:0000256" key="1">
    <source>
        <dbReference type="ARBA" id="ARBA00004651"/>
    </source>
</evidence>
<dbReference type="PROSITE" id="PS50885">
    <property type="entry name" value="HAMP"/>
    <property type="match status" value="1"/>
</dbReference>
<dbReference type="Gene3D" id="3.30.450.20">
    <property type="entry name" value="PAS domain"/>
    <property type="match status" value="1"/>
</dbReference>
<evidence type="ECO:0000256" key="6">
    <source>
        <dbReference type="ARBA" id="ARBA00023136"/>
    </source>
</evidence>
<dbReference type="CDD" id="cd06225">
    <property type="entry name" value="HAMP"/>
    <property type="match status" value="1"/>
</dbReference>
<protein>
    <submittedName>
        <fullName evidence="9">Sensor histidine kinase</fullName>
        <ecNumber evidence="9">2.7.13.3</ecNumber>
    </submittedName>
</protein>
<dbReference type="EMBL" id="JASKHM010000006">
    <property type="protein sequence ID" value="MEQ4483266.1"/>
    <property type="molecule type" value="Genomic_DNA"/>
</dbReference>
<dbReference type="GO" id="GO:0004673">
    <property type="term" value="F:protein histidine kinase activity"/>
    <property type="evidence" value="ECO:0007669"/>
    <property type="project" value="UniProtKB-EC"/>
</dbReference>
<keyword evidence="7" id="KW-1133">Transmembrane helix</keyword>
<feature type="transmembrane region" description="Helical" evidence="7">
    <location>
        <begin position="33"/>
        <end position="56"/>
    </location>
</feature>
<evidence type="ECO:0000313" key="9">
    <source>
        <dbReference type="EMBL" id="MEQ4483266.1"/>
    </source>
</evidence>
<evidence type="ECO:0000256" key="3">
    <source>
        <dbReference type="ARBA" id="ARBA00022553"/>
    </source>
</evidence>
<dbReference type="Pfam" id="PF06580">
    <property type="entry name" value="His_kinase"/>
    <property type="match status" value="1"/>
</dbReference>
<dbReference type="InterPro" id="IPR050640">
    <property type="entry name" value="Bact_2-comp_sensor_kinase"/>
</dbReference>
<sequence>MLSKPIANIAKTARYRLSAAWDKLSGISLFYKFFYGIIVIVLLVLSVSSIASYLYFQKVLERQSLDSTARLAHNINMGFADNLDQIDRIIMSIHAEADNYGNGLSMREILSSEGFGSTLEQYEALQVMQGFFQRLLNLRKDFNSLYIYVSPIKQFSYAAYGSNILDYDPKSQEWYRQTVQADGRTVIFAPHRPFQLTYNRDVISFSRVLKGISSDRMDVADGVILIDLSTEALHHIIENAGLDPKTGVLLLDKAGQVVFSESVMLAGGLNDRVMRQIRDNGPSGSFVADVDGVKYLLSYSTLQVTGWKSITLTPYTQLTQVGKNLLAFDLILGLVALGLTVMIAFLFSRKIFKPIFELKRGMKQVKQGNFGVRLAPASSDELGQLAISFNSMTSTIKSLIVENYEEQLARKNAEFNYLQSQINPHFIYNTLQIISGMASVYKAQEIHAVTKSLGKMLRYSIDLKRSTVSFREEIDNVICYMDIQKLRFRGFFDYELNIEDSVYEQTSIKLILQPIVENAIVHGIEPRAEGGRVRITGRITEDRVIIEIIDNGVGISDEQCRTLMETIGSQSKSAQAQEGSLDMGVILKKGNSIGLRNIDQRIKMIFGEQYGLTIDSIENEWTRVVMEMPIRPIHGG</sequence>
<gene>
    <name evidence="9" type="ORF">QJS35_12785</name>
</gene>
<keyword evidence="4 9" id="KW-0808">Transferase</keyword>
<evidence type="ECO:0000256" key="2">
    <source>
        <dbReference type="ARBA" id="ARBA00022475"/>
    </source>
</evidence>
<dbReference type="CDD" id="cd18774">
    <property type="entry name" value="PDC2_HK_sensor"/>
    <property type="match status" value="1"/>
</dbReference>
<dbReference type="SMART" id="SM00387">
    <property type="entry name" value="HATPase_c"/>
    <property type="match status" value="1"/>
</dbReference>
<evidence type="ECO:0000259" key="8">
    <source>
        <dbReference type="PROSITE" id="PS50885"/>
    </source>
</evidence>
<feature type="transmembrane region" description="Helical" evidence="7">
    <location>
        <begin position="325"/>
        <end position="347"/>
    </location>
</feature>
<proteinExistence type="predicted"/>
<comment type="caution">
    <text evidence="9">The sequence shown here is derived from an EMBL/GenBank/DDBJ whole genome shotgun (WGS) entry which is preliminary data.</text>
</comment>
<evidence type="ECO:0000256" key="7">
    <source>
        <dbReference type="SAM" id="Phobius"/>
    </source>
</evidence>
<evidence type="ECO:0000256" key="4">
    <source>
        <dbReference type="ARBA" id="ARBA00022679"/>
    </source>
</evidence>
<dbReference type="Proteomes" id="UP001493487">
    <property type="component" value="Unassembled WGS sequence"/>
</dbReference>
<dbReference type="PANTHER" id="PTHR34220:SF7">
    <property type="entry name" value="SENSOR HISTIDINE KINASE YPDA"/>
    <property type="match status" value="1"/>
</dbReference>
<dbReference type="InterPro" id="IPR003660">
    <property type="entry name" value="HAMP_dom"/>
</dbReference>
<organism evidence="9 10">
    <name type="scientific">Cohnella silvisoli</name>
    <dbReference type="NCBI Taxonomy" id="2873699"/>
    <lineage>
        <taxon>Bacteria</taxon>
        <taxon>Bacillati</taxon>
        <taxon>Bacillota</taxon>
        <taxon>Bacilli</taxon>
        <taxon>Bacillales</taxon>
        <taxon>Paenibacillaceae</taxon>
        <taxon>Cohnella</taxon>
    </lineage>
</organism>
<dbReference type="InterPro" id="IPR003594">
    <property type="entry name" value="HATPase_dom"/>
</dbReference>
<keyword evidence="3" id="KW-0597">Phosphoprotein</keyword>
<dbReference type="SUPFAM" id="SSF55874">
    <property type="entry name" value="ATPase domain of HSP90 chaperone/DNA topoisomerase II/histidine kinase"/>
    <property type="match status" value="1"/>
</dbReference>
<accession>A0ABV1KUM3</accession>
<dbReference type="SUPFAM" id="SSF158472">
    <property type="entry name" value="HAMP domain-like"/>
    <property type="match status" value="1"/>
</dbReference>
<comment type="subcellular location">
    <subcellularLocation>
        <location evidence="1">Cell membrane</location>
        <topology evidence="1">Multi-pass membrane protein</topology>
    </subcellularLocation>
</comment>
<dbReference type="Pfam" id="PF00672">
    <property type="entry name" value="HAMP"/>
    <property type="match status" value="1"/>
</dbReference>
<dbReference type="SMART" id="SM00304">
    <property type="entry name" value="HAMP"/>
    <property type="match status" value="1"/>
</dbReference>
<dbReference type="PANTHER" id="PTHR34220">
    <property type="entry name" value="SENSOR HISTIDINE KINASE YPDA"/>
    <property type="match status" value="1"/>
</dbReference>
<keyword evidence="2" id="KW-1003">Cell membrane</keyword>
<reference evidence="9 10" key="1">
    <citation type="journal article" date="2023" name="Genome Announc.">
        <title>Pan-Genome Analyses of the Genus Cohnella and Proposal of the Novel Species Cohnella silvisoli sp. nov., Isolated from Forest Soil.</title>
        <authorList>
            <person name="Wang C."/>
            <person name="Mao L."/>
            <person name="Bao G."/>
            <person name="Zhu H."/>
        </authorList>
    </citation>
    <scope>NUCLEOTIDE SEQUENCE [LARGE SCALE GENOMIC DNA]</scope>
    <source>
        <strain evidence="9 10">NL03-T5-1</strain>
    </source>
</reference>
<keyword evidence="10" id="KW-1185">Reference proteome</keyword>
<dbReference type="Gene3D" id="6.10.340.10">
    <property type="match status" value="1"/>
</dbReference>
<dbReference type="EC" id="2.7.13.3" evidence="9"/>
<keyword evidence="7" id="KW-0812">Transmembrane</keyword>
<keyword evidence="6 7" id="KW-0472">Membrane</keyword>
<evidence type="ECO:0000313" key="10">
    <source>
        <dbReference type="Proteomes" id="UP001493487"/>
    </source>
</evidence>
<dbReference type="RefSeq" id="WP_232184407.1">
    <property type="nucleotide sequence ID" value="NZ_JAIOAP010000002.1"/>
</dbReference>
<keyword evidence="5 9" id="KW-0418">Kinase</keyword>
<dbReference type="Pfam" id="PF02518">
    <property type="entry name" value="HATPase_c"/>
    <property type="match status" value="1"/>
</dbReference>
<dbReference type="Gene3D" id="3.30.565.10">
    <property type="entry name" value="Histidine kinase-like ATPase, C-terminal domain"/>
    <property type="match status" value="1"/>
</dbReference>
<name>A0ABV1KUM3_9BACL</name>
<dbReference type="InterPro" id="IPR010559">
    <property type="entry name" value="Sig_transdc_His_kin_internal"/>
</dbReference>
<evidence type="ECO:0000256" key="5">
    <source>
        <dbReference type="ARBA" id="ARBA00022777"/>
    </source>
</evidence>
<feature type="domain" description="HAMP" evidence="8">
    <location>
        <begin position="349"/>
        <end position="401"/>
    </location>
</feature>